<sequence>MDLTTEKQRIIQEFVPGKQVTLAHIIANADAKLFPKIGLMDKTGGSVAVMTLTPGEAAIIGGDIATKAADVELAYVDRFSGSLLIVGQLADIESAVHAVVDTLGTVLGFTPAPITRT</sequence>
<dbReference type="PROSITE" id="PS51931">
    <property type="entry name" value="BMC_CP"/>
    <property type="match status" value="1"/>
</dbReference>
<dbReference type="EMBL" id="DYZF01000073">
    <property type="protein sequence ID" value="HJE50967.1"/>
    <property type="molecule type" value="Genomic_DNA"/>
</dbReference>
<feature type="domain" description="BMC circularly permuted" evidence="3">
    <location>
        <begin position="9"/>
        <end position="109"/>
    </location>
</feature>
<dbReference type="Proteomes" id="UP000712713">
    <property type="component" value="Unassembled WGS sequence"/>
</dbReference>
<evidence type="ECO:0000313" key="4">
    <source>
        <dbReference type="EMBL" id="HJE50967.1"/>
    </source>
</evidence>
<proteinExistence type="predicted"/>
<protein>
    <submittedName>
        <fullName evidence="4">BMC domain-containing protein</fullName>
    </submittedName>
</protein>
<reference evidence="4" key="2">
    <citation type="submission" date="2021-09" db="EMBL/GenBank/DDBJ databases">
        <authorList>
            <person name="Gilroy R."/>
        </authorList>
    </citation>
    <scope>NUCLEOTIDE SEQUENCE</scope>
    <source>
        <strain evidence="4">ChiGjej3B3-7470</strain>
    </source>
</reference>
<dbReference type="Pfam" id="PF00936">
    <property type="entry name" value="BMC"/>
    <property type="match status" value="1"/>
</dbReference>
<evidence type="ECO:0000256" key="1">
    <source>
        <dbReference type="ARBA" id="ARBA00024322"/>
    </source>
</evidence>
<name>A0A921EN09_9ACTN</name>
<dbReference type="GO" id="GO:0031469">
    <property type="term" value="C:bacterial microcompartment"/>
    <property type="evidence" value="ECO:0007669"/>
    <property type="project" value="UniProtKB-SubCell"/>
</dbReference>
<comment type="subcellular location">
    <subcellularLocation>
        <location evidence="1">Bacterial microcompartment</location>
    </subcellularLocation>
</comment>
<dbReference type="PIRSF" id="PIRSF012296">
    <property type="entry name" value="EutS_PduU"/>
    <property type="match status" value="1"/>
</dbReference>
<dbReference type="SMART" id="SM00877">
    <property type="entry name" value="BMC"/>
    <property type="match status" value="1"/>
</dbReference>
<dbReference type="PANTHER" id="PTHR40449">
    <property type="entry name" value="ETHANOLAMINE UTILIZATION PROTEIN EUTS"/>
    <property type="match status" value="1"/>
</dbReference>
<dbReference type="PANTHER" id="PTHR40449:SF2">
    <property type="entry name" value="BACTERIAL MICROCOMPARTMENT SHELL PROTEIN EUTS"/>
    <property type="match status" value="1"/>
</dbReference>
<evidence type="ECO:0000256" key="2">
    <source>
        <dbReference type="ARBA" id="ARBA00024446"/>
    </source>
</evidence>
<accession>A0A921EN09</accession>
<reference evidence="4" key="1">
    <citation type="journal article" date="2021" name="PeerJ">
        <title>Extensive microbial diversity within the chicken gut microbiome revealed by metagenomics and culture.</title>
        <authorList>
            <person name="Gilroy R."/>
            <person name="Ravi A."/>
            <person name="Getino M."/>
            <person name="Pursley I."/>
            <person name="Horton D.L."/>
            <person name="Alikhan N.F."/>
            <person name="Baker D."/>
            <person name="Gharbi K."/>
            <person name="Hall N."/>
            <person name="Watson M."/>
            <person name="Adriaenssens E.M."/>
            <person name="Foster-Nyarko E."/>
            <person name="Jarju S."/>
            <person name="Secka A."/>
            <person name="Antonio M."/>
            <person name="Oren A."/>
            <person name="Chaudhuri R.R."/>
            <person name="La Ragione R."/>
            <person name="Hildebrand F."/>
            <person name="Pallen M.J."/>
        </authorList>
    </citation>
    <scope>NUCLEOTIDE SEQUENCE</scope>
    <source>
        <strain evidence="4">ChiGjej3B3-7470</strain>
    </source>
</reference>
<comment type="caution">
    <text evidence="4">The sequence shown here is derived from an EMBL/GenBank/DDBJ whole genome shotgun (WGS) entry which is preliminary data.</text>
</comment>
<gene>
    <name evidence="4" type="ORF">K8V15_03145</name>
</gene>
<keyword evidence="2" id="KW-1283">Bacterial microcompartment</keyword>
<dbReference type="Gene3D" id="3.30.70.1710">
    <property type="match status" value="1"/>
</dbReference>
<evidence type="ECO:0000259" key="3">
    <source>
        <dbReference type="PROSITE" id="PS51931"/>
    </source>
</evidence>
<dbReference type="InterPro" id="IPR044870">
    <property type="entry name" value="BMC_CP"/>
</dbReference>
<dbReference type="AlphaFoldDB" id="A0A921EN09"/>
<dbReference type="InterPro" id="IPR000249">
    <property type="entry name" value="BMC_dom"/>
</dbReference>
<dbReference type="SUPFAM" id="SSF143414">
    <property type="entry name" value="CcmK-like"/>
    <property type="match status" value="1"/>
</dbReference>
<evidence type="ECO:0000313" key="5">
    <source>
        <dbReference type="Proteomes" id="UP000712713"/>
    </source>
</evidence>
<dbReference type="InterPro" id="IPR009307">
    <property type="entry name" value="EutS/PduU/CutR"/>
</dbReference>
<dbReference type="InterPro" id="IPR037233">
    <property type="entry name" value="CcmK-like_sf"/>
</dbReference>
<organism evidence="4 5">
    <name type="scientific">Tessaracoccus flavescens</name>
    <dbReference type="NCBI Taxonomy" id="399497"/>
    <lineage>
        <taxon>Bacteria</taxon>
        <taxon>Bacillati</taxon>
        <taxon>Actinomycetota</taxon>
        <taxon>Actinomycetes</taxon>
        <taxon>Propionibacteriales</taxon>
        <taxon>Propionibacteriaceae</taxon>
        <taxon>Tessaracoccus</taxon>
    </lineage>
</organism>